<keyword evidence="2" id="KW-1185">Reference proteome</keyword>
<evidence type="ECO:0000313" key="1">
    <source>
        <dbReference type="EMBL" id="GBP69470.1"/>
    </source>
</evidence>
<protein>
    <submittedName>
        <fullName evidence="1">Uncharacterized protein</fullName>
    </submittedName>
</protein>
<reference evidence="1 2" key="1">
    <citation type="journal article" date="2019" name="Commun. Biol.">
        <title>The bagworm genome reveals a unique fibroin gene that provides high tensile strength.</title>
        <authorList>
            <person name="Kono N."/>
            <person name="Nakamura H."/>
            <person name="Ohtoshi R."/>
            <person name="Tomita M."/>
            <person name="Numata K."/>
            <person name="Arakawa K."/>
        </authorList>
    </citation>
    <scope>NUCLEOTIDE SEQUENCE [LARGE SCALE GENOMIC DNA]</scope>
</reference>
<proteinExistence type="predicted"/>
<sequence length="97" mass="10969">MTQTTDGTIRVMLYIYYCVHTEANYPVEGHHILRANSKDAEQSSVSLVDGQDRCHLVIILDSGTNFHSNAKLMGLYVPNRGSAARHRQIYPRHFLAP</sequence>
<accession>A0A4C1Y1T5</accession>
<name>A0A4C1Y1T5_EUMVA</name>
<comment type="caution">
    <text evidence="1">The sequence shown here is derived from an EMBL/GenBank/DDBJ whole genome shotgun (WGS) entry which is preliminary data.</text>
</comment>
<organism evidence="1 2">
    <name type="scientific">Eumeta variegata</name>
    <name type="common">Bagworm moth</name>
    <name type="synonym">Eumeta japonica</name>
    <dbReference type="NCBI Taxonomy" id="151549"/>
    <lineage>
        <taxon>Eukaryota</taxon>
        <taxon>Metazoa</taxon>
        <taxon>Ecdysozoa</taxon>
        <taxon>Arthropoda</taxon>
        <taxon>Hexapoda</taxon>
        <taxon>Insecta</taxon>
        <taxon>Pterygota</taxon>
        <taxon>Neoptera</taxon>
        <taxon>Endopterygota</taxon>
        <taxon>Lepidoptera</taxon>
        <taxon>Glossata</taxon>
        <taxon>Ditrysia</taxon>
        <taxon>Tineoidea</taxon>
        <taxon>Psychidae</taxon>
        <taxon>Oiketicinae</taxon>
        <taxon>Eumeta</taxon>
    </lineage>
</organism>
<evidence type="ECO:0000313" key="2">
    <source>
        <dbReference type="Proteomes" id="UP000299102"/>
    </source>
</evidence>
<dbReference type="AlphaFoldDB" id="A0A4C1Y1T5"/>
<gene>
    <name evidence="1" type="ORF">EVAR_48828_1</name>
</gene>
<dbReference type="EMBL" id="BGZK01001041">
    <property type="protein sequence ID" value="GBP69470.1"/>
    <property type="molecule type" value="Genomic_DNA"/>
</dbReference>
<dbReference type="Proteomes" id="UP000299102">
    <property type="component" value="Unassembled WGS sequence"/>
</dbReference>